<reference evidence="2" key="1">
    <citation type="submission" date="2021-01" db="EMBL/GenBank/DDBJ databases">
        <authorList>
            <person name="Corre E."/>
            <person name="Pelletier E."/>
            <person name="Niang G."/>
            <person name="Scheremetjew M."/>
            <person name="Finn R."/>
            <person name="Kale V."/>
            <person name="Holt S."/>
            <person name="Cochrane G."/>
            <person name="Meng A."/>
            <person name="Brown T."/>
            <person name="Cohen L."/>
        </authorList>
    </citation>
    <scope>NUCLEOTIDE SEQUENCE</scope>
    <source>
        <strain evidence="2">379</strain>
    </source>
</reference>
<gene>
    <name evidence="2" type="ORF">EHUX00137_LOCUS126</name>
</gene>
<proteinExistence type="predicted"/>
<protein>
    <submittedName>
        <fullName evidence="2">Uncharacterized protein</fullName>
    </submittedName>
</protein>
<accession>A0A7S3RCT0</accession>
<sequence length="202" mass="21437">MPDAHAHAEAAPATQEEAEEVATLTALPLEVLAELASALLPPRLFAAPPAEWRHLMNLVSASHITHFAALEALRERVPVESDLRPAELCALAGSLLSGGGASRWAPVRALRAVRAKTNFTLALQAAPKLSGASLCALAPHRLCLFGGRDSSSGDTLKATWSRCDPGWRSGTSSSAALHPRPAATTPPHSGRRATEEEQLRRW</sequence>
<feature type="region of interest" description="Disordered" evidence="1">
    <location>
        <begin position="170"/>
        <end position="202"/>
    </location>
</feature>
<dbReference type="AlphaFoldDB" id="A0A7S3RCT0"/>
<dbReference type="EMBL" id="HBIR01000184">
    <property type="protein sequence ID" value="CAE0520076.1"/>
    <property type="molecule type" value="Transcribed_RNA"/>
</dbReference>
<organism evidence="2">
    <name type="scientific">Emiliania huxleyi</name>
    <name type="common">Coccolithophore</name>
    <name type="synonym">Pontosphaera huxleyi</name>
    <dbReference type="NCBI Taxonomy" id="2903"/>
    <lineage>
        <taxon>Eukaryota</taxon>
        <taxon>Haptista</taxon>
        <taxon>Haptophyta</taxon>
        <taxon>Prymnesiophyceae</taxon>
        <taxon>Isochrysidales</taxon>
        <taxon>Noelaerhabdaceae</taxon>
        <taxon>Emiliania</taxon>
    </lineage>
</organism>
<evidence type="ECO:0000256" key="1">
    <source>
        <dbReference type="SAM" id="MobiDB-lite"/>
    </source>
</evidence>
<name>A0A7S3RCT0_EMIHU</name>
<feature type="compositionally biased region" description="Basic and acidic residues" evidence="1">
    <location>
        <begin position="192"/>
        <end position="202"/>
    </location>
</feature>
<evidence type="ECO:0000313" key="2">
    <source>
        <dbReference type="EMBL" id="CAE0520076.1"/>
    </source>
</evidence>